<dbReference type="InterPro" id="IPR024084">
    <property type="entry name" value="IsoPropMal-DH-like_dom"/>
</dbReference>
<organism evidence="4 5">
    <name type="scientific">Georgenia halotolerans</name>
    <dbReference type="NCBI Taxonomy" id="3028317"/>
    <lineage>
        <taxon>Bacteria</taxon>
        <taxon>Bacillati</taxon>
        <taxon>Actinomycetota</taxon>
        <taxon>Actinomycetes</taxon>
        <taxon>Micrococcales</taxon>
        <taxon>Bogoriellaceae</taxon>
        <taxon>Georgenia</taxon>
    </lineage>
</organism>
<comment type="similarity">
    <text evidence="1">Belongs to the isocitrate and isopropylmalate dehydrogenases family.</text>
</comment>
<dbReference type="Pfam" id="PF00180">
    <property type="entry name" value="Iso_dh"/>
    <property type="match status" value="1"/>
</dbReference>
<keyword evidence="2" id="KW-0560">Oxidoreductase</keyword>
<gene>
    <name evidence="4" type="ORF">PU560_13200</name>
</gene>
<evidence type="ECO:0000313" key="5">
    <source>
        <dbReference type="Proteomes" id="UP001165561"/>
    </source>
</evidence>
<comment type="caution">
    <text evidence="4">The sequence shown here is derived from an EMBL/GenBank/DDBJ whole genome shotgun (WGS) entry which is preliminary data.</text>
</comment>
<dbReference type="PANTHER" id="PTHR11835:SF34">
    <property type="entry name" value="ISOCITRATE DEHYDROGENASE [NAD] SUBUNIT ALPHA, MITOCHONDRIAL"/>
    <property type="match status" value="1"/>
</dbReference>
<sequence>MTRLGLLRGDGIGPEIVPATVTVIEAAVAAAGCEPIEWVDLPTGWAGLEEAGTTLPERTHTALAELPGWVTGPHDSSAYPQPWRSRLSPHGDLRQRFELYANIRPVRNLPGVRGVVDGMDLAFARENTEGFYSDRAVVAGTGEMMPTADVALSTGIFTRRRATQIAHAACALARQRRGRVTVVHKAHVLGLTMGLYLDVAREVAASYPDVTLDEVHVDAATVHLVRNPGRFDVLMTENMHGDILSDLAGELAGALGLSPSLNAGDDKAMAQAAHGSAPDIAGQGIANPTGLILSAELLLRWLEDHGHGEGLARAADHVRDGVERALREGRGTRDLGGQDSTGSFAQAVADAITA</sequence>
<keyword evidence="5" id="KW-1185">Reference proteome</keyword>
<proteinExistence type="inferred from homology"/>
<feature type="domain" description="Isopropylmalate dehydrogenase-like" evidence="3">
    <location>
        <begin position="3"/>
        <end position="348"/>
    </location>
</feature>
<accession>A0ABT5U1X1</accession>
<dbReference type="PANTHER" id="PTHR11835">
    <property type="entry name" value="DECARBOXYLATING DEHYDROGENASES-ISOCITRATE, ISOPROPYLMALATE, TARTRATE"/>
    <property type="match status" value="1"/>
</dbReference>
<dbReference type="EMBL" id="JARACI010001101">
    <property type="protein sequence ID" value="MDD9207415.1"/>
    <property type="molecule type" value="Genomic_DNA"/>
</dbReference>
<evidence type="ECO:0000256" key="1">
    <source>
        <dbReference type="ARBA" id="ARBA00007769"/>
    </source>
</evidence>
<evidence type="ECO:0000313" key="4">
    <source>
        <dbReference type="EMBL" id="MDD9207415.1"/>
    </source>
</evidence>
<dbReference type="SMART" id="SM01329">
    <property type="entry name" value="Iso_dh"/>
    <property type="match status" value="1"/>
</dbReference>
<reference evidence="4" key="1">
    <citation type="submission" date="2023-02" db="EMBL/GenBank/DDBJ databases">
        <title>Georgenia sp.10Sc9-8, isolated from a soil sample collected from the Taklamakan desert.</title>
        <authorList>
            <person name="Liu S."/>
        </authorList>
    </citation>
    <scope>NUCLEOTIDE SEQUENCE</scope>
    <source>
        <strain evidence="4">10Sc9-8</strain>
    </source>
</reference>
<evidence type="ECO:0000256" key="2">
    <source>
        <dbReference type="ARBA" id="ARBA00023002"/>
    </source>
</evidence>
<dbReference type="Proteomes" id="UP001165561">
    <property type="component" value="Unassembled WGS sequence"/>
</dbReference>
<evidence type="ECO:0000259" key="3">
    <source>
        <dbReference type="SMART" id="SM01329"/>
    </source>
</evidence>
<name>A0ABT5U1X1_9MICO</name>
<dbReference type="Gene3D" id="3.40.718.10">
    <property type="entry name" value="Isopropylmalate Dehydrogenase"/>
    <property type="match status" value="1"/>
</dbReference>
<dbReference type="SUPFAM" id="SSF53659">
    <property type="entry name" value="Isocitrate/Isopropylmalate dehydrogenase-like"/>
    <property type="match status" value="1"/>
</dbReference>
<protein>
    <submittedName>
        <fullName evidence="4">Isocitrate/isopropylmalate family dehydrogenase</fullName>
    </submittedName>
</protein>